<proteinExistence type="predicted"/>
<evidence type="ECO:0000313" key="2">
    <source>
        <dbReference type="EMBL" id="RBW67448.1"/>
    </source>
</evidence>
<sequence>MFSQRVKTMTSKKLFFKRVTEEYKFQWGVIRSVFDWSILVYLVIPTIIMVPFLYQDAWQFIHFYWNENIPFSILLFAVLLLALRGNFRTYLMEADLLFLIQRKTVIQQLKQYNFLLSALQLAVGLAVIMIGILPVLILVYNFSPLDVLYLYLAVSGFRFLTLTIKKIVTSSLMKWLFLSLTFSLVFVLIVFTEPFLYGMGSLICILFIVIYHLTKETKTNRWFSKEIEIEEAERSKYIKLILNFSMEVEKESSASTQHKKPLLYFPKSKRMYKRRNKKNGLLELLFKAFFRNKKHVTMYCQLLLITSSAIIVLPIWLKWILFVIFSFFMHSWLRALYHKMLADPFLNVIPYEKELSKPVWDRFKRLLYVPPVVLAGVLTLLLTILSM</sequence>
<comment type="caution">
    <text evidence="2">The sequence shown here is derived from an EMBL/GenBank/DDBJ whole genome shotgun (WGS) entry which is preliminary data.</text>
</comment>
<feature type="transmembrane region" description="Helical" evidence="1">
    <location>
        <begin position="112"/>
        <end position="142"/>
    </location>
</feature>
<feature type="transmembrane region" description="Helical" evidence="1">
    <location>
        <begin position="33"/>
        <end position="54"/>
    </location>
</feature>
<evidence type="ECO:0000313" key="3">
    <source>
        <dbReference type="Proteomes" id="UP000253314"/>
    </source>
</evidence>
<name>A0A366XPK2_9BACI</name>
<feature type="transmembrane region" description="Helical" evidence="1">
    <location>
        <begin position="197"/>
        <end position="214"/>
    </location>
</feature>
<dbReference type="EMBL" id="QOCW01000037">
    <property type="protein sequence ID" value="RBW67448.1"/>
    <property type="molecule type" value="Genomic_DNA"/>
</dbReference>
<organism evidence="2 3">
    <name type="scientific">Bacillus taeanensis</name>
    <dbReference type="NCBI Taxonomy" id="273032"/>
    <lineage>
        <taxon>Bacteria</taxon>
        <taxon>Bacillati</taxon>
        <taxon>Bacillota</taxon>
        <taxon>Bacilli</taxon>
        <taxon>Bacillales</taxon>
        <taxon>Bacillaceae</taxon>
        <taxon>Bacillus</taxon>
    </lineage>
</organism>
<dbReference type="OrthoDB" id="2448479at2"/>
<protein>
    <submittedName>
        <fullName evidence="2">Uncharacterized protein</fullName>
    </submittedName>
</protein>
<keyword evidence="1" id="KW-0812">Transmembrane</keyword>
<keyword evidence="1" id="KW-0472">Membrane</keyword>
<keyword evidence="1" id="KW-1133">Transmembrane helix</keyword>
<dbReference type="AlphaFoldDB" id="A0A366XPK2"/>
<feature type="transmembrane region" description="Helical" evidence="1">
    <location>
        <begin position="69"/>
        <end position="91"/>
    </location>
</feature>
<keyword evidence="3" id="KW-1185">Reference proteome</keyword>
<feature type="transmembrane region" description="Helical" evidence="1">
    <location>
        <begin position="366"/>
        <end position="385"/>
    </location>
</feature>
<dbReference type="Pfam" id="PF05975">
    <property type="entry name" value="EcsB"/>
    <property type="match status" value="1"/>
</dbReference>
<dbReference type="InterPro" id="IPR010288">
    <property type="entry name" value="EcsB_ABC"/>
</dbReference>
<reference evidence="2 3" key="1">
    <citation type="submission" date="2018-07" db="EMBL/GenBank/DDBJ databases">
        <title>Lottiidibacillus patelloidae gen. nov., sp. nov., isolated from the intestinal tract of a marine limpet and the reclassification of B. taeanensis BH030017T, B. algicola KMM 3737T and B. hwajinpoensis SW-72T as genus Lottiidibacillus.</title>
        <authorList>
            <person name="Liu R."/>
            <person name="Huang Z."/>
        </authorList>
    </citation>
    <scope>NUCLEOTIDE SEQUENCE [LARGE SCALE GENOMIC DNA]</scope>
    <source>
        <strain evidence="2 3">BH030017</strain>
    </source>
</reference>
<dbReference type="Proteomes" id="UP000253314">
    <property type="component" value="Unassembled WGS sequence"/>
</dbReference>
<accession>A0A366XPK2</accession>
<gene>
    <name evidence="2" type="ORF">DS031_22195</name>
</gene>
<feature type="transmembrane region" description="Helical" evidence="1">
    <location>
        <begin position="296"/>
        <end position="313"/>
    </location>
</feature>
<feature type="transmembrane region" description="Helical" evidence="1">
    <location>
        <begin position="148"/>
        <end position="168"/>
    </location>
</feature>
<feature type="transmembrane region" description="Helical" evidence="1">
    <location>
        <begin position="175"/>
        <end position="191"/>
    </location>
</feature>
<dbReference type="GO" id="GO:0016020">
    <property type="term" value="C:membrane"/>
    <property type="evidence" value="ECO:0007669"/>
    <property type="project" value="InterPro"/>
</dbReference>
<evidence type="ECO:0000256" key="1">
    <source>
        <dbReference type="SAM" id="Phobius"/>
    </source>
</evidence>